<dbReference type="PRINTS" id="PR00455">
    <property type="entry name" value="HTHTETR"/>
</dbReference>
<dbReference type="KEGG" id="alka:J0B03_07400"/>
<dbReference type="AlphaFoldDB" id="A0A975AHI7"/>
<protein>
    <submittedName>
        <fullName evidence="4">Helix-turn-helix transcriptional regulator</fullName>
    </submittedName>
</protein>
<dbReference type="RefSeq" id="WP_207299001.1">
    <property type="nucleotide sequence ID" value="NZ_CP071444.1"/>
</dbReference>
<dbReference type="Proteomes" id="UP000663499">
    <property type="component" value="Chromosome"/>
</dbReference>
<keyword evidence="5" id="KW-1185">Reference proteome</keyword>
<evidence type="ECO:0000313" key="5">
    <source>
        <dbReference type="Proteomes" id="UP000663499"/>
    </source>
</evidence>
<dbReference type="Gene3D" id="1.10.357.10">
    <property type="entry name" value="Tetracycline Repressor, domain 2"/>
    <property type="match status" value="1"/>
</dbReference>
<name>A0A975AHI7_9FIRM</name>
<dbReference type="GO" id="GO:0003677">
    <property type="term" value="F:DNA binding"/>
    <property type="evidence" value="ECO:0007669"/>
    <property type="project" value="UniProtKB-UniRule"/>
</dbReference>
<dbReference type="PROSITE" id="PS01081">
    <property type="entry name" value="HTH_TETR_1"/>
    <property type="match status" value="1"/>
</dbReference>
<dbReference type="InterPro" id="IPR023772">
    <property type="entry name" value="DNA-bd_HTH_TetR-type_CS"/>
</dbReference>
<organism evidence="4 5">
    <name type="scientific">Alkalibacter rhizosphaerae</name>
    <dbReference type="NCBI Taxonomy" id="2815577"/>
    <lineage>
        <taxon>Bacteria</taxon>
        <taxon>Bacillati</taxon>
        <taxon>Bacillota</taxon>
        <taxon>Clostridia</taxon>
        <taxon>Eubacteriales</taxon>
        <taxon>Eubacteriaceae</taxon>
        <taxon>Alkalibacter</taxon>
    </lineage>
</organism>
<dbReference type="InterPro" id="IPR001647">
    <property type="entry name" value="HTH_TetR"/>
</dbReference>
<keyword evidence="1 2" id="KW-0238">DNA-binding</keyword>
<gene>
    <name evidence="4" type="ORF">J0B03_07400</name>
</gene>
<evidence type="ECO:0000256" key="1">
    <source>
        <dbReference type="ARBA" id="ARBA00023125"/>
    </source>
</evidence>
<dbReference type="EMBL" id="CP071444">
    <property type="protein sequence ID" value="QSX07659.1"/>
    <property type="molecule type" value="Genomic_DNA"/>
</dbReference>
<evidence type="ECO:0000256" key="2">
    <source>
        <dbReference type="PROSITE-ProRule" id="PRU00335"/>
    </source>
</evidence>
<dbReference type="PROSITE" id="PS50977">
    <property type="entry name" value="HTH_TETR_2"/>
    <property type="match status" value="1"/>
</dbReference>
<sequence>MDNKNTMKRKILDTAIRIFYDFGYNDTSLNMIAKSCNITKPLITYHFKTKSNLANEVNLYCNTVNKNMITKKIYDCCGVYEEKINTAVELILKTHQFRVDEKAYRFYHERANASFDNVFTSGSIELYNVHNRRYHLKMNAEIDELAMCAIASRASSTALTISYFSGHIQSSFEDFCDYVVSFPFRLMHFSDEDILDILNESKKLINELDFKFEPYFCIV</sequence>
<dbReference type="SUPFAM" id="SSF46689">
    <property type="entry name" value="Homeodomain-like"/>
    <property type="match status" value="1"/>
</dbReference>
<dbReference type="Pfam" id="PF00440">
    <property type="entry name" value="TetR_N"/>
    <property type="match status" value="1"/>
</dbReference>
<evidence type="ECO:0000313" key="4">
    <source>
        <dbReference type="EMBL" id="QSX07659.1"/>
    </source>
</evidence>
<reference evidence="4" key="1">
    <citation type="submission" date="2021-03" db="EMBL/GenBank/DDBJ databases">
        <title>Alkalibacter marinus sp. nov., isolated from tidal flat sediment.</title>
        <authorList>
            <person name="Namirimu T."/>
            <person name="Yang J.-A."/>
            <person name="Yang S.-H."/>
            <person name="Kim Y.-J."/>
            <person name="Kwon K.K."/>
        </authorList>
    </citation>
    <scope>NUCLEOTIDE SEQUENCE</scope>
    <source>
        <strain evidence="4">ES005</strain>
    </source>
</reference>
<feature type="domain" description="HTH tetR-type" evidence="3">
    <location>
        <begin position="5"/>
        <end position="65"/>
    </location>
</feature>
<accession>A0A975AHI7</accession>
<dbReference type="InterPro" id="IPR009057">
    <property type="entry name" value="Homeodomain-like_sf"/>
</dbReference>
<evidence type="ECO:0000259" key="3">
    <source>
        <dbReference type="PROSITE" id="PS50977"/>
    </source>
</evidence>
<proteinExistence type="predicted"/>
<feature type="DNA-binding region" description="H-T-H motif" evidence="2">
    <location>
        <begin position="28"/>
        <end position="47"/>
    </location>
</feature>